<evidence type="ECO:0000256" key="1">
    <source>
        <dbReference type="ARBA" id="ARBA00004430"/>
    </source>
</evidence>
<protein>
    <recommendedName>
        <fullName evidence="2">F-box/LRR-repeat protein 18 LRR domain-containing protein</fullName>
    </recommendedName>
</protein>
<evidence type="ECO:0000259" key="2">
    <source>
        <dbReference type="Pfam" id="PF19729"/>
    </source>
</evidence>
<sequence length="507" mass="53651">MSDPHLLDLIAAHLKTPRERLRFACVNRACRQAVDQPRFWRDIKWQDVGGCEPGRAFSYPEAARMGNRLSALLRQVGRHVERLHLAGCPWLQATGLEDIARCQRLVHLDVSGCSLYSVDLLGPLARSCPSLRSLVARGCARIGEPAIIQGLWDAPEECGLQLEHLDLQGVLFPQDRVDTGGEDLGRAVARLAGPRLASLRLGWLGEASSPEPYQGDLGPVMELLGRSGEHLRLLDLAGCCSLPGCERALPSALARLSSLTALNLSNWVGGFALARGLRLCPATALTHLNLRGVDCVTDPDLAPLLSASPRLAAANLGCCRRLTDATLRALAAAAAGALTALDLCYASGMTSQGVLFASSAFPRLREFGFSGFAGLGDADVEAIATRLPGLRMIGIGGIPRLTDAALVCLATRLGPSLESIYASDLPNVGPAGLAALLGPSGPSPGPGGLAFRGCPRLRRLAVERCPRLGPQDLAAVRHLQWAFDGDMLDSEVVAAVNPYLAPPDVQG</sequence>
<dbReference type="InterPro" id="IPR050648">
    <property type="entry name" value="F-box_LRR-repeat"/>
</dbReference>
<dbReference type="SUPFAM" id="SSF52047">
    <property type="entry name" value="RNI-like"/>
    <property type="match status" value="1"/>
</dbReference>
<dbReference type="InterPro" id="IPR036047">
    <property type="entry name" value="F-box-like_dom_sf"/>
</dbReference>
<feature type="domain" description="F-box/LRR-repeat protein 18 LRR" evidence="2">
    <location>
        <begin position="71"/>
        <end position="134"/>
    </location>
</feature>
<dbReference type="SMART" id="SM00367">
    <property type="entry name" value="LRR_CC"/>
    <property type="match status" value="7"/>
</dbReference>
<keyword evidence="4" id="KW-1185">Reference proteome</keyword>
<dbReference type="Gene3D" id="3.80.10.10">
    <property type="entry name" value="Ribonuclease Inhibitor"/>
    <property type="match status" value="1"/>
</dbReference>
<evidence type="ECO:0000313" key="4">
    <source>
        <dbReference type="Proteomes" id="UP000612055"/>
    </source>
</evidence>
<dbReference type="Pfam" id="PF19729">
    <property type="entry name" value="LRR_FBXL18"/>
    <property type="match status" value="1"/>
</dbReference>
<dbReference type="OrthoDB" id="550575at2759"/>
<reference evidence="3" key="1">
    <citation type="journal article" date="2020" name="bioRxiv">
        <title>Comparative genomics of Chlamydomonas.</title>
        <authorList>
            <person name="Craig R.J."/>
            <person name="Hasan A.R."/>
            <person name="Ness R.W."/>
            <person name="Keightley P.D."/>
        </authorList>
    </citation>
    <scope>NUCLEOTIDE SEQUENCE</scope>
    <source>
        <strain evidence="3">CCAP 11/70</strain>
    </source>
</reference>
<evidence type="ECO:0000313" key="3">
    <source>
        <dbReference type="EMBL" id="KAG2490309.1"/>
    </source>
</evidence>
<proteinExistence type="predicted"/>
<comment type="caution">
    <text evidence="3">The sequence shown here is derived from an EMBL/GenBank/DDBJ whole genome shotgun (WGS) entry which is preliminary data.</text>
</comment>
<dbReference type="InterPro" id="IPR032675">
    <property type="entry name" value="LRR_dom_sf"/>
</dbReference>
<dbReference type="EMBL" id="JAEHOE010000063">
    <property type="protein sequence ID" value="KAG2490309.1"/>
    <property type="molecule type" value="Genomic_DNA"/>
</dbReference>
<organism evidence="3 4">
    <name type="scientific">Edaphochlamys debaryana</name>
    <dbReference type="NCBI Taxonomy" id="47281"/>
    <lineage>
        <taxon>Eukaryota</taxon>
        <taxon>Viridiplantae</taxon>
        <taxon>Chlorophyta</taxon>
        <taxon>core chlorophytes</taxon>
        <taxon>Chlorophyceae</taxon>
        <taxon>CS clade</taxon>
        <taxon>Chlamydomonadales</taxon>
        <taxon>Chlamydomonadales incertae sedis</taxon>
        <taxon>Edaphochlamys</taxon>
    </lineage>
</organism>
<gene>
    <name evidence="3" type="ORF">HYH03_011260</name>
</gene>
<dbReference type="AlphaFoldDB" id="A0A835Y3C1"/>
<dbReference type="PANTHER" id="PTHR13382">
    <property type="entry name" value="MITOCHONDRIAL ATP SYNTHASE COUPLING FACTOR B"/>
    <property type="match status" value="1"/>
</dbReference>
<dbReference type="GO" id="GO:0031146">
    <property type="term" value="P:SCF-dependent proteasomal ubiquitin-dependent protein catabolic process"/>
    <property type="evidence" value="ECO:0007669"/>
    <property type="project" value="InterPro"/>
</dbReference>
<dbReference type="GO" id="GO:0005930">
    <property type="term" value="C:axoneme"/>
    <property type="evidence" value="ECO:0007669"/>
    <property type="project" value="UniProtKB-SubCell"/>
</dbReference>
<name>A0A835Y3C1_9CHLO</name>
<dbReference type="InterPro" id="IPR045627">
    <property type="entry name" value="FBXL18_LRR"/>
</dbReference>
<dbReference type="InterPro" id="IPR006553">
    <property type="entry name" value="Leu-rich_rpt_Cys-con_subtyp"/>
</dbReference>
<dbReference type="SUPFAM" id="SSF81383">
    <property type="entry name" value="F-box domain"/>
    <property type="match status" value="1"/>
</dbReference>
<comment type="subcellular location">
    <subcellularLocation>
        <location evidence="1">Cytoplasm</location>
        <location evidence="1">Cytoskeleton</location>
        <location evidence="1">Cilium axoneme</location>
    </subcellularLocation>
</comment>
<dbReference type="Proteomes" id="UP000612055">
    <property type="component" value="Unassembled WGS sequence"/>
</dbReference>
<accession>A0A835Y3C1</accession>